<dbReference type="Gene3D" id="3.30.1600.10">
    <property type="entry name" value="SIR2/SIRT2 'Small Domain"/>
    <property type="match status" value="1"/>
</dbReference>
<feature type="binding site" evidence="3">
    <location>
        <begin position="218"/>
        <end position="220"/>
    </location>
    <ligand>
        <name>NAD(+)</name>
        <dbReference type="ChEBI" id="CHEBI:57540"/>
    </ligand>
</feature>
<dbReference type="Gene3D" id="3.40.50.1220">
    <property type="entry name" value="TPP-binding domain"/>
    <property type="match status" value="1"/>
</dbReference>
<dbReference type="Proteomes" id="UP000633418">
    <property type="component" value="Chromosome"/>
</dbReference>
<dbReference type="InterPro" id="IPR026590">
    <property type="entry name" value="Ssirtuin_cat_dom"/>
</dbReference>
<feature type="active site" description="Proton acceptor" evidence="3 4">
    <location>
        <position position="116"/>
    </location>
</feature>
<dbReference type="Pfam" id="PF02146">
    <property type="entry name" value="SIR2"/>
    <property type="match status" value="1"/>
</dbReference>
<comment type="subcellular location">
    <subcellularLocation>
        <location evidence="3">Cytoplasm</location>
    </subcellularLocation>
</comment>
<dbReference type="GO" id="GO:0036055">
    <property type="term" value="F:protein-succinyllysine desuccinylase activity"/>
    <property type="evidence" value="ECO:0007669"/>
    <property type="project" value="UniProtKB-UniRule"/>
</dbReference>
<dbReference type="EMBL" id="CP077095">
    <property type="protein sequence ID" value="QXI40372.1"/>
    <property type="molecule type" value="Genomic_DNA"/>
</dbReference>
<comment type="similarity">
    <text evidence="3">Belongs to the sirtuin family. Class III subfamily.</text>
</comment>
<comment type="caution">
    <text evidence="3">Lacks conserved residue(s) required for the propagation of feature annotation.</text>
</comment>
<feature type="binding site" evidence="3">
    <location>
        <position position="236"/>
    </location>
    <ligand>
        <name>NAD(+)</name>
        <dbReference type="ChEBI" id="CHEBI:57540"/>
    </ligand>
</feature>
<comment type="function">
    <text evidence="3">NAD-dependent lysine deacetylase and desuccinylase that specifically removes acetyl and succinyl groups on target proteins. Modulates the activities of several proteins which are inactive in their acylated form.</text>
</comment>
<reference evidence="6 7" key="2">
    <citation type="journal article" date="2021" name="Microorganisms">
        <title>The Ever-Expanding Pseudomonas Genus: Description of 43 New Species and Partition of the Pseudomonas putida Group.</title>
        <authorList>
            <person name="Girard L."/>
            <person name="Lood C."/>
            <person name="Hofte M."/>
            <person name="Vandamme P."/>
            <person name="Rokni-Zadeh H."/>
            <person name="van Noort V."/>
            <person name="Lavigne R."/>
            <person name="De Mot R."/>
        </authorList>
    </citation>
    <scope>NUCLEOTIDE SEQUENCE [LARGE SCALE GENOMIC DNA]</scope>
    <source>
        <strain evidence="6 7">RW9S1A</strain>
    </source>
</reference>
<dbReference type="CDD" id="cd01412">
    <property type="entry name" value="SIRT5_Af1_CobB"/>
    <property type="match status" value="1"/>
</dbReference>
<comment type="domain">
    <text evidence="3">2 residues (Tyr-64 and Arg-67) present in a large hydrophobic pocket are probably involved in substrate specificity. They are important for desuccinylation activity, but dispensable for deacetylation activity.</text>
</comment>
<organism evidence="6 7">
    <name type="scientific">Pseudomonas xantholysinigenes</name>
    <dbReference type="NCBI Taxonomy" id="2745490"/>
    <lineage>
        <taxon>Bacteria</taxon>
        <taxon>Pseudomonadati</taxon>
        <taxon>Pseudomonadota</taxon>
        <taxon>Gammaproteobacteria</taxon>
        <taxon>Pseudomonadales</taxon>
        <taxon>Pseudomonadaceae</taxon>
        <taxon>Pseudomonas</taxon>
    </lineage>
</organism>
<evidence type="ECO:0000313" key="6">
    <source>
        <dbReference type="EMBL" id="QXI40372.1"/>
    </source>
</evidence>
<feature type="binding site" evidence="3 4">
    <location>
        <position position="155"/>
    </location>
    <ligand>
        <name>Zn(2+)</name>
        <dbReference type="ChEBI" id="CHEBI:29105"/>
    </ligand>
</feature>
<comment type="catalytic activity">
    <reaction evidence="3">
        <text>N(6)-acetyl-L-lysyl-[protein] + NAD(+) + H2O = 2''-O-acetyl-ADP-D-ribose + nicotinamide + L-lysyl-[protein]</text>
        <dbReference type="Rhea" id="RHEA:43636"/>
        <dbReference type="Rhea" id="RHEA-COMP:9752"/>
        <dbReference type="Rhea" id="RHEA-COMP:10731"/>
        <dbReference type="ChEBI" id="CHEBI:15377"/>
        <dbReference type="ChEBI" id="CHEBI:17154"/>
        <dbReference type="ChEBI" id="CHEBI:29969"/>
        <dbReference type="ChEBI" id="CHEBI:57540"/>
        <dbReference type="ChEBI" id="CHEBI:61930"/>
        <dbReference type="ChEBI" id="CHEBI:83767"/>
        <dbReference type="EC" id="2.3.1.286"/>
    </reaction>
</comment>
<keyword evidence="3 4" id="KW-0862">Zinc</keyword>
<accession>A0A9E6TZD0</accession>
<feature type="binding site" evidence="3 4">
    <location>
        <position position="152"/>
    </location>
    <ligand>
        <name>Zn(2+)</name>
        <dbReference type="ChEBI" id="CHEBI:29105"/>
    </ligand>
</feature>
<proteinExistence type="inferred from homology"/>
<dbReference type="InterPro" id="IPR027546">
    <property type="entry name" value="Sirtuin_class_III"/>
</dbReference>
<comment type="catalytic activity">
    <reaction evidence="3">
        <text>N(6)-succinyl-L-lysyl-[protein] + NAD(+) + H2O = 2''-O-succinyl-ADP-D-ribose + nicotinamide + L-lysyl-[protein]</text>
        <dbReference type="Rhea" id="RHEA:47668"/>
        <dbReference type="Rhea" id="RHEA-COMP:9752"/>
        <dbReference type="Rhea" id="RHEA-COMP:11877"/>
        <dbReference type="ChEBI" id="CHEBI:15377"/>
        <dbReference type="ChEBI" id="CHEBI:17154"/>
        <dbReference type="ChEBI" id="CHEBI:29969"/>
        <dbReference type="ChEBI" id="CHEBI:57540"/>
        <dbReference type="ChEBI" id="CHEBI:87830"/>
        <dbReference type="ChEBI" id="CHEBI:87832"/>
    </reaction>
</comment>
<keyword evidence="7" id="KW-1185">Reference proteome</keyword>
<dbReference type="GO" id="GO:0070403">
    <property type="term" value="F:NAD+ binding"/>
    <property type="evidence" value="ECO:0007669"/>
    <property type="project" value="UniProtKB-UniRule"/>
</dbReference>
<dbReference type="RefSeq" id="WP_186661944.1">
    <property type="nucleotide sequence ID" value="NZ_CP077095.1"/>
</dbReference>
<dbReference type="GO" id="GO:0036054">
    <property type="term" value="F:protein-malonyllysine demalonylase activity"/>
    <property type="evidence" value="ECO:0007669"/>
    <property type="project" value="InterPro"/>
</dbReference>
<evidence type="ECO:0000256" key="1">
    <source>
        <dbReference type="ARBA" id="ARBA00022679"/>
    </source>
</evidence>
<sequence length="262" mass="27713">MHFDPNVLAKARHVLVFTGAGVSAESGIATFRDKLVGLWERFDPTQLASADGFRADPALVWGWYEMRRAGILQARPNPAHLAIAALAKRVPRLTLVTQNVDDLHERAGSPDVLHLHGRLDAFRCFSCDRPVGSLPALAEGAGAGRRIEPPRCVYCAGPLRPGVVWFGESLPAHTLERAFAAAEDCDLVLSVGTSGLVQPAASIPRLALAAGASVVHVNPQPALTGHPREFALAGKAGEVLPALLQAAPIGSAPMPRPAPARR</sequence>
<dbReference type="InterPro" id="IPR029035">
    <property type="entry name" value="DHS-like_NAD/FAD-binding_dom"/>
</dbReference>
<gene>
    <name evidence="3" type="primary">cobB</name>
    <name evidence="6" type="ORF">HU772_009980</name>
</gene>
<dbReference type="PANTHER" id="PTHR11085:SF10">
    <property type="entry name" value="NAD-DEPENDENT PROTEIN DEACYLASE SIRTUIN-5, MITOCHONDRIAL-RELATED"/>
    <property type="match status" value="1"/>
</dbReference>
<dbReference type="GO" id="GO:0017136">
    <property type="term" value="F:histone deacetylase activity, NAD-dependent"/>
    <property type="evidence" value="ECO:0007669"/>
    <property type="project" value="TreeGrafter"/>
</dbReference>
<evidence type="ECO:0000313" key="7">
    <source>
        <dbReference type="Proteomes" id="UP000633418"/>
    </source>
</evidence>
<evidence type="ECO:0000256" key="2">
    <source>
        <dbReference type="ARBA" id="ARBA00023027"/>
    </source>
</evidence>
<dbReference type="InterPro" id="IPR003000">
    <property type="entry name" value="Sirtuin"/>
</dbReference>
<feature type="binding site" evidence="3">
    <location>
        <begin position="98"/>
        <end position="101"/>
    </location>
    <ligand>
        <name>NAD(+)</name>
        <dbReference type="ChEBI" id="CHEBI:57540"/>
    </ligand>
</feature>
<dbReference type="InterPro" id="IPR050134">
    <property type="entry name" value="NAD-dep_sirtuin_deacylases"/>
</dbReference>
<dbReference type="InterPro" id="IPR026591">
    <property type="entry name" value="Sirtuin_cat_small_dom_sf"/>
</dbReference>
<feature type="binding site" evidence="3 4">
    <location>
        <position position="127"/>
    </location>
    <ligand>
        <name>Zn(2+)</name>
        <dbReference type="ChEBI" id="CHEBI:29105"/>
    </ligand>
</feature>
<feature type="binding site" evidence="3">
    <location>
        <position position="67"/>
    </location>
    <ligand>
        <name>substrate</name>
    </ligand>
</feature>
<keyword evidence="3" id="KW-0963">Cytoplasm</keyword>
<evidence type="ECO:0000259" key="5">
    <source>
        <dbReference type="PROSITE" id="PS50305"/>
    </source>
</evidence>
<dbReference type="PANTHER" id="PTHR11085">
    <property type="entry name" value="NAD-DEPENDENT PROTEIN DEACYLASE SIRTUIN-5, MITOCHONDRIAL-RELATED"/>
    <property type="match status" value="1"/>
</dbReference>
<dbReference type="SUPFAM" id="SSF52467">
    <property type="entry name" value="DHS-like NAD/FAD-binding domain"/>
    <property type="match status" value="1"/>
</dbReference>
<dbReference type="GO" id="GO:0005737">
    <property type="term" value="C:cytoplasm"/>
    <property type="evidence" value="ECO:0007669"/>
    <property type="project" value="UniProtKB-SubCell"/>
</dbReference>
<dbReference type="NCBIfam" id="NF001753">
    <property type="entry name" value="PRK00481.1-3"/>
    <property type="match status" value="1"/>
</dbReference>
<comment type="cofactor">
    <cofactor evidence="3">
        <name>Zn(2+)</name>
        <dbReference type="ChEBI" id="CHEBI:29105"/>
    </cofactor>
    <text evidence="3">Binds 1 zinc ion per subunit.</text>
</comment>
<reference evidence="6 7" key="1">
    <citation type="journal article" date="2020" name="Microorganisms">
        <title>Reliable Identification of Environmental Pseudomonas Isolates Using the rpoD Gene.</title>
        <authorList>
            <consortium name="The Broad Institute Genome Sequencing Platform"/>
            <person name="Girard L."/>
            <person name="Lood C."/>
            <person name="Rokni-Zadeh H."/>
            <person name="van Noort V."/>
            <person name="Lavigne R."/>
            <person name="De Mot R."/>
        </authorList>
    </citation>
    <scope>NUCLEOTIDE SEQUENCE [LARGE SCALE GENOMIC DNA]</scope>
    <source>
        <strain evidence="6 7">RW9S1A</strain>
    </source>
</reference>
<dbReference type="AlphaFoldDB" id="A0A9E6TZD0"/>
<dbReference type="KEGG" id="pxn:HU772_009980"/>
<dbReference type="HAMAP" id="MF_01121">
    <property type="entry name" value="Sirtuin_ClassIII"/>
    <property type="match status" value="1"/>
</dbReference>
<dbReference type="GO" id="GO:0008270">
    <property type="term" value="F:zinc ion binding"/>
    <property type="evidence" value="ECO:0007669"/>
    <property type="project" value="UniProtKB-UniRule"/>
</dbReference>
<name>A0A9E6TZD0_9PSED</name>
<feature type="binding site" evidence="3 4">
    <location>
        <position position="124"/>
    </location>
    <ligand>
        <name>Zn(2+)</name>
        <dbReference type="ChEBI" id="CHEBI:29105"/>
    </ligand>
</feature>
<evidence type="ECO:0000256" key="3">
    <source>
        <dbReference type="HAMAP-Rule" id="MF_01121"/>
    </source>
</evidence>
<dbReference type="EC" id="2.3.1.286" evidence="3"/>
<keyword evidence="2 3" id="KW-0520">NAD</keyword>
<keyword evidence="3 4" id="KW-0479">Metal-binding</keyword>
<feature type="binding site" evidence="3">
    <location>
        <begin position="192"/>
        <end position="194"/>
    </location>
    <ligand>
        <name>NAD(+)</name>
        <dbReference type="ChEBI" id="CHEBI:57540"/>
    </ligand>
</feature>
<feature type="binding site" evidence="3">
    <location>
        <position position="64"/>
    </location>
    <ligand>
        <name>substrate</name>
    </ligand>
</feature>
<dbReference type="PROSITE" id="PS50305">
    <property type="entry name" value="SIRTUIN"/>
    <property type="match status" value="1"/>
</dbReference>
<keyword evidence="1" id="KW-0808">Transferase</keyword>
<protein>
    <recommendedName>
        <fullName evidence="3">NAD-dependent protein deacylase</fullName>
        <ecNumber evidence="3">2.3.1.286</ecNumber>
    </recommendedName>
    <alternativeName>
        <fullName evidence="3">Regulatory protein SIR2 homolog</fullName>
    </alternativeName>
</protein>
<evidence type="ECO:0000256" key="4">
    <source>
        <dbReference type="PROSITE-ProRule" id="PRU00236"/>
    </source>
</evidence>
<feature type="domain" description="Deacetylase sirtuin-type" evidence="5">
    <location>
        <begin position="1"/>
        <end position="252"/>
    </location>
</feature>